<accession>A0A2Z7A8A7</accession>
<feature type="compositionally biased region" description="Basic and acidic residues" evidence="1">
    <location>
        <begin position="38"/>
        <end position="62"/>
    </location>
</feature>
<proteinExistence type="predicted"/>
<feature type="compositionally biased region" description="Basic and acidic residues" evidence="1">
    <location>
        <begin position="70"/>
        <end position="79"/>
    </location>
</feature>
<reference evidence="3 4" key="1">
    <citation type="journal article" date="2015" name="Proc. Natl. Acad. Sci. U.S.A.">
        <title>The resurrection genome of Boea hygrometrica: A blueprint for survival of dehydration.</title>
        <authorList>
            <person name="Xiao L."/>
            <person name="Yang G."/>
            <person name="Zhang L."/>
            <person name="Yang X."/>
            <person name="Zhao S."/>
            <person name="Ji Z."/>
            <person name="Zhou Q."/>
            <person name="Hu M."/>
            <person name="Wang Y."/>
            <person name="Chen M."/>
            <person name="Xu Y."/>
            <person name="Jin H."/>
            <person name="Xiao X."/>
            <person name="Hu G."/>
            <person name="Bao F."/>
            <person name="Hu Y."/>
            <person name="Wan P."/>
            <person name="Li L."/>
            <person name="Deng X."/>
            <person name="Kuang T."/>
            <person name="Xiang C."/>
            <person name="Zhu J.K."/>
            <person name="Oliver M.J."/>
            <person name="He Y."/>
        </authorList>
    </citation>
    <scope>NUCLEOTIDE SEQUENCE [LARGE SCALE GENOMIC DNA]</scope>
    <source>
        <strain evidence="4">cv. XS01</strain>
    </source>
</reference>
<gene>
    <name evidence="3" type="ORF">F511_10956</name>
</gene>
<keyword evidence="4" id="KW-1185">Reference proteome</keyword>
<feature type="region of interest" description="Disordered" evidence="1">
    <location>
        <begin position="1"/>
        <end position="105"/>
    </location>
</feature>
<dbReference type="AlphaFoldDB" id="A0A2Z7A8A7"/>
<dbReference type="Proteomes" id="UP000250235">
    <property type="component" value="Unassembled WGS sequence"/>
</dbReference>
<sequence>MRKHNPKPSSFDSLKKNFNSPSDDKCYNIGRPGYFMADCRKPSPDAKKQPDHSTSKDKTEKKLSRKRRMEKAMVVEENKSAWADSDSEESNSGTSSSSESEDEVQCLMADDTNEVLDFSNLEFTREDLVTTLNYMVQEYKNLSQLFEEIKAEKESCANKAELESSSDMKAALSKLATENDELRSRSEEMLYENQRLAGIISSWTRSYASLHKLHGAVKSSGDKIGLGYNGNESSTAEPSCTTKLFFLSISGLGSIAILSFGLELMVQAVGRDLEWE</sequence>
<evidence type="ECO:0000313" key="3">
    <source>
        <dbReference type="EMBL" id="KZV17942.1"/>
    </source>
</evidence>
<dbReference type="EMBL" id="KV017643">
    <property type="protein sequence ID" value="KZV17942.1"/>
    <property type="molecule type" value="Genomic_DNA"/>
</dbReference>
<evidence type="ECO:0000313" key="4">
    <source>
        <dbReference type="Proteomes" id="UP000250235"/>
    </source>
</evidence>
<name>A0A2Z7A8A7_9LAMI</name>
<protein>
    <submittedName>
        <fullName evidence="3">Uncharacterized protein</fullName>
    </submittedName>
</protein>
<keyword evidence="2" id="KW-1133">Transmembrane helix</keyword>
<evidence type="ECO:0000256" key="2">
    <source>
        <dbReference type="SAM" id="Phobius"/>
    </source>
</evidence>
<evidence type="ECO:0000256" key="1">
    <source>
        <dbReference type="SAM" id="MobiDB-lite"/>
    </source>
</evidence>
<keyword evidence="2" id="KW-0472">Membrane</keyword>
<organism evidence="3 4">
    <name type="scientific">Dorcoceras hygrometricum</name>
    <dbReference type="NCBI Taxonomy" id="472368"/>
    <lineage>
        <taxon>Eukaryota</taxon>
        <taxon>Viridiplantae</taxon>
        <taxon>Streptophyta</taxon>
        <taxon>Embryophyta</taxon>
        <taxon>Tracheophyta</taxon>
        <taxon>Spermatophyta</taxon>
        <taxon>Magnoliopsida</taxon>
        <taxon>eudicotyledons</taxon>
        <taxon>Gunneridae</taxon>
        <taxon>Pentapetalae</taxon>
        <taxon>asterids</taxon>
        <taxon>lamiids</taxon>
        <taxon>Lamiales</taxon>
        <taxon>Gesneriaceae</taxon>
        <taxon>Didymocarpoideae</taxon>
        <taxon>Trichosporeae</taxon>
        <taxon>Loxocarpinae</taxon>
        <taxon>Dorcoceras</taxon>
    </lineage>
</organism>
<feature type="transmembrane region" description="Helical" evidence="2">
    <location>
        <begin position="244"/>
        <end position="266"/>
    </location>
</feature>
<feature type="compositionally biased region" description="Polar residues" evidence="1">
    <location>
        <begin position="7"/>
        <end position="21"/>
    </location>
</feature>
<keyword evidence="2" id="KW-0812">Transmembrane</keyword>